<keyword evidence="1" id="KW-1185">Reference proteome</keyword>
<sequence>MDTLGALLPLVLLLSTAEAQQAAEYRLQPWLVGLTAVVVFLFIVFVLMIANRLWCSKPRDEEEAMFRMETTSNDYQDLDMSQKKSEKQRKKDSEEKKAEKDGETNLGLELEENGEPSNQERAKNTAM</sequence>
<evidence type="ECO:0000313" key="2">
    <source>
        <dbReference type="RefSeq" id="XP_045156104.1"/>
    </source>
</evidence>
<evidence type="ECO:0000313" key="1">
    <source>
        <dbReference type="Proteomes" id="UP000694863"/>
    </source>
</evidence>
<reference evidence="2" key="1">
    <citation type="submission" date="2025-08" db="UniProtKB">
        <authorList>
            <consortium name="RefSeq"/>
        </authorList>
    </citation>
    <scope>IDENTIFICATION</scope>
</reference>
<gene>
    <name evidence="2" type="primary">SMIM24</name>
</gene>
<dbReference type="Proteomes" id="UP000694863">
    <property type="component" value="Unplaced"/>
</dbReference>
<name>A0AC59C791_ECHTE</name>
<proteinExistence type="predicted"/>
<organism evidence="1 2">
    <name type="scientific">Echinops telfairi</name>
    <name type="common">Lesser hedgehog tenrec</name>
    <dbReference type="NCBI Taxonomy" id="9371"/>
    <lineage>
        <taxon>Eukaryota</taxon>
        <taxon>Metazoa</taxon>
        <taxon>Chordata</taxon>
        <taxon>Craniata</taxon>
        <taxon>Vertebrata</taxon>
        <taxon>Euteleostomi</taxon>
        <taxon>Mammalia</taxon>
        <taxon>Eutheria</taxon>
        <taxon>Afrotheria</taxon>
        <taxon>Tenrecidae</taxon>
        <taxon>Tenrecinae</taxon>
        <taxon>Echinops</taxon>
    </lineage>
</organism>
<protein>
    <submittedName>
        <fullName evidence="2">Small integral membrane protein 24</fullName>
    </submittedName>
</protein>
<accession>A0AC59C791</accession>
<dbReference type="RefSeq" id="XP_045156104.1">
    <property type="nucleotide sequence ID" value="XM_045300169.1"/>
</dbReference>